<dbReference type="Gene3D" id="3.40.50.2000">
    <property type="entry name" value="Glycogen Phosphorylase B"/>
    <property type="match status" value="2"/>
</dbReference>
<dbReference type="InterPro" id="IPR028098">
    <property type="entry name" value="Glyco_trans_4-like_N"/>
</dbReference>
<dbReference type="CDD" id="cd03801">
    <property type="entry name" value="GT4_PimA-like"/>
    <property type="match status" value="1"/>
</dbReference>
<sequence>MSQLKIFFVMSSISWGGLEMNILKLACKLREKGHTIIIACNPEGRLFQQAKESFDVVEFGSEFKNDFKSVRKILKRDKFDVIHIFRSGDVNKMILSLFGNYHKSVLIFDPQIGVGVKKKDPFHKFIYQKLDAVIAISKDVADGFIRNLPVKMEKVRVIHLGVDVEKFKFRKDGRERIRGEFNLGDDIVLGVVSRFSPGKGHEELFRAFKILNQEFKNLKLLIVGEPTVGEIDYFSNLKNLEKELGIGESTIWTGFRKDVPDILSAIDIFVAPSHAEAFGLSLVEAMAVGLPVVATKNAGFLDIIDDGVNGLFFERGNHIDLAEKIEMLIKDKTLAKRLGEKASETAREKFSFEKYVNSVENLYLELLKSKQTEARDVQHSKS</sequence>
<dbReference type="SUPFAM" id="SSF53756">
    <property type="entry name" value="UDP-Glycosyltransferase/glycogen phosphorylase"/>
    <property type="match status" value="1"/>
</dbReference>
<gene>
    <name evidence="3" type="ORF">JGI23_01731</name>
</gene>
<organism evidence="3 4">
    <name type="scientific">Candidatus Chryseopegocella kryptomonas</name>
    <dbReference type="NCBI Taxonomy" id="1633643"/>
    <lineage>
        <taxon>Bacteria</taxon>
        <taxon>Pseudomonadati</taxon>
        <taxon>Candidatus Kryptoniota</taxon>
        <taxon>Candidatus Chryseopegocella</taxon>
    </lineage>
</organism>
<dbReference type="PANTHER" id="PTHR12526">
    <property type="entry name" value="GLYCOSYLTRANSFERASE"/>
    <property type="match status" value="1"/>
</dbReference>
<proteinExistence type="predicted"/>
<dbReference type="Pfam" id="PF00534">
    <property type="entry name" value="Glycos_transf_1"/>
    <property type="match status" value="1"/>
</dbReference>
<evidence type="ECO:0000313" key="4">
    <source>
        <dbReference type="Proteomes" id="UP000199197"/>
    </source>
</evidence>
<dbReference type="Proteomes" id="UP000199197">
    <property type="component" value="Unassembled WGS sequence"/>
</dbReference>
<reference evidence="4" key="1">
    <citation type="submission" date="2015-11" db="EMBL/GenBank/DDBJ databases">
        <authorList>
            <person name="Varghese N."/>
        </authorList>
    </citation>
    <scope>NUCLEOTIDE SEQUENCE [LARGE SCALE GENOMIC DNA]</scope>
    <source>
        <strain evidence="4">JGI-23</strain>
    </source>
</reference>
<evidence type="ECO:0000259" key="1">
    <source>
        <dbReference type="Pfam" id="PF00534"/>
    </source>
</evidence>
<keyword evidence="3" id="KW-0808">Transferase</keyword>
<feature type="domain" description="Glycosyltransferase subfamily 4-like N-terminal" evidence="2">
    <location>
        <begin position="15"/>
        <end position="166"/>
    </location>
</feature>
<dbReference type="Pfam" id="PF13439">
    <property type="entry name" value="Glyco_transf_4"/>
    <property type="match status" value="1"/>
</dbReference>
<evidence type="ECO:0000259" key="2">
    <source>
        <dbReference type="Pfam" id="PF13439"/>
    </source>
</evidence>
<dbReference type="OrthoDB" id="7560678at2"/>
<evidence type="ECO:0000313" key="3">
    <source>
        <dbReference type="EMBL" id="CUT04484.1"/>
    </source>
</evidence>
<feature type="domain" description="Glycosyl transferase family 1" evidence="1">
    <location>
        <begin position="175"/>
        <end position="344"/>
    </location>
</feature>
<dbReference type="RefSeq" id="WP_092350880.1">
    <property type="nucleotide sequence ID" value="NZ_CZVW01000024.1"/>
</dbReference>
<name>A0A0P1NX98_9BACT</name>
<keyword evidence="4" id="KW-1185">Reference proteome</keyword>
<dbReference type="InterPro" id="IPR001296">
    <property type="entry name" value="Glyco_trans_1"/>
</dbReference>
<dbReference type="EMBL" id="CZVW01000024">
    <property type="protein sequence ID" value="CUT04484.1"/>
    <property type="molecule type" value="Genomic_DNA"/>
</dbReference>
<dbReference type="AlphaFoldDB" id="A0A0P1NX98"/>
<accession>A0A0P1NX98</accession>
<protein>
    <submittedName>
        <fullName evidence="3">Glycosyltransferase involved in cell wall bisynthesis</fullName>
    </submittedName>
</protein>
<dbReference type="GO" id="GO:0016757">
    <property type="term" value="F:glycosyltransferase activity"/>
    <property type="evidence" value="ECO:0007669"/>
    <property type="project" value="InterPro"/>
</dbReference>